<feature type="region of interest" description="Disordered" evidence="1">
    <location>
        <begin position="1"/>
        <end position="39"/>
    </location>
</feature>
<evidence type="ECO:0000313" key="4">
    <source>
        <dbReference type="Proteomes" id="UP000507470"/>
    </source>
</evidence>
<dbReference type="Proteomes" id="UP000507470">
    <property type="component" value="Unassembled WGS sequence"/>
</dbReference>
<reference evidence="3 4" key="1">
    <citation type="submission" date="2020-06" db="EMBL/GenBank/DDBJ databases">
        <authorList>
            <person name="Li R."/>
            <person name="Bekaert M."/>
        </authorList>
    </citation>
    <scope>NUCLEOTIDE SEQUENCE [LARGE SCALE GENOMIC DNA]</scope>
    <source>
        <strain evidence="4">wild</strain>
    </source>
</reference>
<dbReference type="OrthoDB" id="6428870at2759"/>
<proteinExistence type="predicted"/>
<feature type="domain" description="Integrase p58-like C-terminal" evidence="2">
    <location>
        <begin position="274"/>
        <end position="307"/>
    </location>
</feature>
<dbReference type="InterPro" id="IPR054465">
    <property type="entry name" value="Integrase_p58-like_C"/>
</dbReference>
<dbReference type="AlphaFoldDB" id="A0A6J8CZ95"/>
<dbReference type="Pfam" id="PF22938">
    <property type="entry name" value="Integrase_p58_C"/>
    <property type="match status" value="1"/>
</dbReference>
<accession>A0A6J8CZ95</accession>
<evidence type="ECO:0000259" key="2">
    <source>
        <dbReference type="Pfam" id="PF22938"/>
    </source>
</evidence>
<gene>
    <name evidence="3" type="ORF">MCOR_34448</name>
</gene>
<protein>
    <recommendedName>
        <fullName evidence="2">Integrase p58-like C-terminal domain-containing protein</fullName>
    </recommendedName>
</protein>
<name>A0A6J8CZ95_MYTCO</name>
<dbReference type="EMBL" id="CACVKT020006198">
    <property type="protein sequence ID" value="CAC5400252.1"/>
    <property type="molecule type" value="Genomic_DNA"/>
</dbReference>
<organism evidence="3 4">
    <name type="scientific">Mytilus coruscus</name>
    <name type="common">Sea mussel</name>
    <dbReference type="NCBI Taxonomy" id="42192"/>
    <lineage>
        <taxon>Eukaryota</taxon>
        <taxon>Metazoa</taxon>
        <taxon>Spiralia</taxon>
        <taxon>Lophotrochozoa</taxon>
        <taxon>Mollusca</taxon>
        <taxon>Bivalvia</taxon>
        <taxon>Autobranchia</taxon>
        <taxon>Pteriomorphia</taxon>
        <taxon>Mytilida</taxon>
        <taxon>Mytiloidea</taxon>
        <taxon>Mytilidae</taxon>
        <taxon>Mytilinae</taxon>
        <taxon>Mytilus</taxon>
    </lineage>
</organism>
<evidence type="ECO:0000256" key="1">
    <source>
        <dbReference type="SAM" id="MobiDB-lite"/>
    </source>
</evidence>
<sequence length="391" mass="43710">MNVLAVQRGRGGFRNRENRFQQSRRQGRGRGYGSNRNLRASDVGHVERRSDEEFFFYVGKLGAASLMGGKAAEKEMNLPKVFESGNFGNSSVATSVLNDVEFTTENGNFGNSSVATSVLNDVEFTTENGNFGNSSVATSVLNDVEFTTENGNFGNSSVATSVLNDVEFTTENGNFGNSRDVSKVNNVCITLASGDKIEIIGKANVEFNIGKLVTRLQEAFTLAKDNLQAAQRKQKEQYDLKSDAINYAIGDKIWVFNPSTKPGLSTKLLHNWHGPYVIIDKLSDVNYKIQMCDSKKSEQTVHVNRIKQFVDPDDRPIIDGEDIVPNINPIENSNNTMVKILDTMRSRNESKRLQKHYFVQYENGETQWVKEDAIKDFAIINDFHISNENND</sequence>
<keyword evidence="4" id="KW-1185">Reference proteome</keyword>
<evidence type="ECO:0000313" key="3">
    <source>
        <dbReference type="EMBL" id="CAC5400252.1"/>
    </source>
</evidence>